<protein>
    <submittedName>
        <fullName evidence="6">Flap structure-specific endonuclease</fullName>
    </submittedName>
</protein>
<feature type="compositionally biased region" description="Basic and acidic residues" evidence="3">
    <location>
        <begin position="912"/>
        <end position="922"/>
    </location>
</feature>
<feature type="compositionally biased region" description="Polar residues" evidence="3">
    <location>
        <begin position="750"/>
        <end position="762"/>
    </location>
</feature>
<dbReference type="Gene3D" id="1.10.150.20">
    <property type="entry name" value="5' to 3' exonuclease, C-terminal subdomain"/>
    <property type="match status" value="1"/>
</dbReference>
<dbReference type="PROSITE" id="PS50330">
    <property type="entry name" value="UIM"/>
    <property type="match status" value="1"/>
</dbReference>
<feature type="compositionally biased region" description="Acidic residues" evidence="3">
    <location>
        <begin position="873"/>
        <end position="882"/>
    </location>
</feature>
<dbReference type="SMART" id="SM00484">
    <property type="entry name" value="XPGI"/>
    <property type="match status" value="1"/>
</dbReference>
<evidence type="ECO:0000259" key="5">
    <source>
        <dbReference type="SMART" id="SM00485"/>
    </source>
</evidence>
<feature type="domain" description="XPG-I" evidence="4">
    <location>
        <begin position="111"/>
        <end position="187"/>
    </location>
</feature>
<dbReference type="FunFam" id="3.40.50.1010:FF:000051">
    <property type="entry name" value="Rad2-like endonuclease, putative (AFU_orthologue AFUA_3G13260)"/>
    <property type="match status" value="1"/>
</dbReference>
<dbReference type="FunFam" id="3.40.50.1010:FF:000037">
    <property type="entry name" value="Rad2-like endonuclease, putative (AFU_orthologue AFUA_3G13260)"/>
    <property type="match status" value="1"/>
</dbReference>
<feature type="region of interest" description="Disordered" evidence="3">
    <location>
        <begin position="789"/>
        <end position="944"/>
    </location>
</feature>
<dbReference type="Gene3D" id="3.40.50.1010">
    <property type="entry name" value="5'-nuclease"/>
    <property type="match status" value="2"/>
</dbReference>
<dbReference type="InterPro" id="IPR041177">
    <property type="entry name" value="GEN1_C"/>
</dbReference>
<dbReference type="KEGG" id="ncr:NCU03564"/>
<evidence type="ECO:0000313" key="6">
    <source>
        <dbReference type="EMBL" id="EAA26891.3"/>
    </source>
</evidence>
<evidence type="ECO:0000256" key="3">
    <source>
        <dbReference type="SAM" id="MobiDB-lite"/>
    </source>
</evidence>
<dbReference type="CDD" id="cd09906">
    <property type="entry name" value="H3TH_YEN1"/>
    <property type="match status" value="1"/>
</dbReference>
<feature type="domain" description="XPG N-terminal" evidence="5">
    <location>
        <begin position="1"/>
        <end position="95"/>
    </location>
</feature>
<dbReference type="InterPro" id="IPR036279">
    <property type="entry name" value="5-3_exonuclease_C_sf"/>
</dbReference>
<dbReference type="SUPFAM" id="SSF47807">
    <property type="entry name" value="5' to 3' exonuclease, C-terminal subdomain"/>
    <property type="match status" value="1"/>
</dbReference>
<evidence type="ECO:0000256" key="2">
    <source>
        <dbReference type="ARBA" id="ARBA00022801"/>
    </source>
</evidence>
<evidence type="ECO:0000259" key="4">
    <source>
        <dbReference type="SMART" id="SM00484"/>
    </source>
</evidence>
<feature type="region of interest" description="Disordered" evidence="3">
    <location>
        <begin position="958"/>
        <end position="1037"/>
    </location>
</feature>
<dbReference type="SMR" id="Q7RWQ0"/>
<dbReference type="CDD" id="cd09870">
    <property type="entry name" value="PIN_YEN1"/>
    <property type="match status" value="1"/>
</dbReference>
<dbReference type="GO" id="GO:0017108">
    <property type="term" value="F:5'-flap endonuclease activity"/>
    <property type="evidence" value="ECO:0000318"/>
    <property type="project" value="GO_Central"/>
</dbReference>
<reference evidence="6 7" key="1">
    <citation type="journal article" date="2003" name="Nature">
        <title>The genome sequence of the filamentous fungus Neurospora crassa.</title>
        <authorList>
            <person name="Galagan J.E."/>
            <person name="Calvo S.E."/>
            <person name="Borkovich K.A."/>
            <person name="Selker E.U."/>
            <person name="Read N.D."/>
            <person name="Jaffe D."/>
            <person name="FitzHugh W."/>
            <person name="Ma L.J."/>
            <person name="Smirnov S."/>
            <person name="Purcell S."/>
            <person name="Rehman B."/>
            <person name="Elkins T."/>
            <person name="Engels R."/>
            <person name="Wang S."/>
            <person name="Nielsen C.B."/>
            <person name="Butler J."/>
            <person name="Endrizzi M."/>
            <person name="Qui D."/>
            <person name="Ianakiev P."/>
            <person name="Bell-Pedersen D."/>
            <person name="Nelson M.A."/>
            <person name="Werner-Washburne M."/>
            <person name="Selitrennikoff C.P."/>
            <person name="Kinsey J.A."/>
            <person name="Braun E.L."/>
            <person name="Zelter A."/>
            <person name="Schulte U."/>
            <person name="Kothe G.O."/>
            <person name="Jedd G."/>
            <person name="Mewes W."/>
            <person name="Staben C."/>
            <person name="Marcotte E."/>
            <person name="Greenberg D."/>
            <person name="Roy A."/>
            <person name="Foley K."/>
            <person name="Naylor J."/>
            <person name="Stange-Thomann N."/>
            <person name="Barrett R."/>
            <person name="Gnerre S."/>
            <person name="Kamal M."/>
            <person name="Kamvysselis M."/>
            <person name="Mauceli E."/>
            <person name="Bielke C."/>
            <person name="Rudd S."/>
            <person name="Frishman D."/>
            <person name="Krystofova S."/>
            <person name="Rasmussen C."/>
            <person name="Metzenberg R.L."/>
            <person name="Perkins D.D."/>
            <person name="Kroken S."/>
            <person name="Cogoni C."/>
            <person name="Macino G."/>
            <person name="Catcheside D."/>
            <person name="Li W."/>
            <person name="Pratt R.J."/>
            <person name="Osmani S.A."/>
            <person name="DeSouza C.P."/>
            <person name="Glass L."/>
            <person name="Orbach M.J."/>
            <person name="Berglund J.A."/>
            <person name="Voelker R."/>
            <person name="Yarden O."/>
            <person name="Plamann M."/>
            <person name="Seiler S."/>
            <person name="Dunlap J."/>
            <person name="Radford A."/>
            <person name="Aramayo R."/>
            <person name="Natvig D.O."/>
            <person name="Alex L.A."/>
            <person name="Mannhaupt G."/>
            <person name="Ebbole D.J."/>
            <person name="Freitag M."/>
            <person name="Paulsen I."/>
            <person name="Sachs M.S."/>
            <person name="Lander E.S."/>
            <person name="Nusbaum C."/>
            <person name="Birren B."/>
        </authorList>
    </citation>
    <scope>NUCLEOTIDE SEQUENCE [LARGE SCALE GENOMIC DNA]</scope>
    <source>
        <strain evidence="7">ATCC 24698 / 74-OR23-1A / CBS 708.71 / DSM 1257 / FGSC 987</strain>
    </source>
</reference>
<dbReference type="InterPro" id="IPR006086">
    <property type="entry name" value="XPG-I_dom"/>
</dbReference>
<dbReference type="GeneID" id="3872265"/>
<dbReference type="InterPro" id="IPR029060">
    <property type="entry name" value="PIN-like_dom_sf"/>
</dbReference>
<keyword evidence="7" id="KW-1185">Reference proteome</keyword>
<dbReference type="HOGENOM" id="CLU_007575_0_0_1"/>
<dbReference type="VEuPathDB" id="FungiDB:NCU03564"/>
<gene>
    <name evidence="6" type="ORF">NCU03564</name>
</gene>
<dbReference type="OrthoDB" id="2959108at2759"/>
<feature type="region of interest" description="Disordered" evidence="3">
    <location>
        <begin position="422"/>
        <end position="445"/>
    </location>
</feature>
<keyword evidence="1" id="KW-0540">Nuclease</keyword>
<name>Q7RWQ0_NEUCR</name>
<accession>Q7RWQ0</accession>
<keyword evidence="6" id="KW-0255">Endonuclease</keyword>
<dbReference type="PANTHER" id="PTHR11081">
    <property type="entry name" value="FLAP ENDONUCLEASE FAMILY MEMBER"/>
    <property type="match status" value="1"/>
</dbReference>
<feature type="compositionally biased region" description="Low complexity" evidence="3">
    <location>
        <begin position="548"/>
        <end position="592"/>
    </location>
</feature>
<dbReference type="EMBL" id="CM002237">
    <property type="protein sequence ID" value="EAA26891.3"/>
    <property type="molecule type" value="Genomic_DNA"/>
</dbReference>
<dbReference type="STRING" id="367110.Q7RWQ0"/>
<feature type="compositionally biased region" description="Polar residues" evidence="3">
    <location>
        <begin position="843"/>
        <end position="857"/>
    </location>
</feature>
<dbReference type="Pfam" id="PF00867">
    <property type="entry name" value="XPG_I"/>
    <property type="match status" value="1"/>
</dbReference>
<dbReference type="PRINTS" id="PR00853">
    <property type="entry name" value="XPGRADSUPER"/>
</dbReference>
<dbReference type="RefSeq" id="XP_956127.3">
    <property type="nucleotide sequence ID" value="XM_951034.3"/>
</dbReference>
<dbReference type="InterPro" id="IPR006084">
    <property type="entry name" value="XPG/Rad2"/>
</dbReference>
<dbReference type="InterPro" id="IPR003903">
    <property type="entry name" value="UIM_dom"/>
</dbReference>
<keyword evidence="2" id="KW-0378">Hydrolase</keyword>
<dbReference type="Gene3D" id="6.10.140.100">
    <property type="match status" value="1"/>
</dbReference>
<dbReference type="PANTHER" id="PTHR11081:SF75">
    <property type="entry name" value="ENDONUCLEASE, PUTATIVE (AFU_ORTHOLOGUE AFUA_3G13260)-RELATED"/>
    <property type="match status" value="1"/>
</dbReference>
<dbReference type="Proteomes" id="UP000001805">
    <property type="component" value="Chromosome 6, Linkage Group II"/>
</dbReference>
<dbReference type="AlphaFoldDB" id="Q7RWQ0"/>
<dbReference type="Pfam" id="PF18380">
    <property type="entry name" value="GEN1_C"/>
    <property type="match status" value="1"/>
</dbReference>
<dbReference type="InParanoid" id="Q7RWQ0"/>
<sequence>MGIKGIYKEIGPGQRISLTALATTHLETTGRPLRLAIDISIWQFQILAARGGSNPAVRTLFYRLVRLLGHAIQPLFVFDGPNKPAFKRNKRSYSYGNSHGVADAMAKRMIRLFGFMCHDAPGEAEAECALLQREGVVDAVLSEDVDTIMFGCRKTLRNWSAEGTRSSKTPTHVSVYDVDERKGGINGLDREGMVLVALMSGGDYLPEGVPGCGVKVACEAARAGFGKELCGIRRADEAALERWKERLTRELRTNESGFFRTRHKALDIPEGFPSLEVLRYYTHPVVSKSETVQRLKRQFPGKQDVDVEGLRVFVRETFDWEYRTGAVKFIRVLAPSLLVQFLLQRSEGDDDTDDLRRKEKEEAAFVKAIKSRRTHFSTDATPELRISYVPIKVVTLDLDAEPEEEDNEGFGRVGLALNSDDEFDAEDETPGSTQGGSSAKPFDPFKPDLAWIPETVAKLGVPLTVEIWEEKQRAKELKAANKGTRKAQTTKQTGGMPAGALEKYVKVTKGSATAGTVTKSTSDYLSLDSSPPRSSHIAPPRSSYVPFSSQQLPPLSSDRFETATTTSLKTTTSKGTTKASSARTSKKTTATSRPPSGNPWSLAGSQASTKITKNIASSQPAAKTSLFDHEPILISSSPSVPGKRLPNSPLENNRLFSPDPFGSSPPRIAPWKERLPATRTTSDPTRHPSQRSMRDEEPVRWRSQSSALASSPRKGPAFGKDKTPTKQRSILDFGYPSTTKEQAGSRLFGRTQSAVLPSTTGKTLDPLSDDDEEFEKTMLASLKSSRLKTFDSKPPHRVHVGTSSSSSSLFPRKEHNNYALQDETDEDVELEKAIQASLKDIRPTSSAPVASSRTQAHSPLFRRHKADLNSLHEEEDSDDDDSFVSIGALTRQKSPSPLRPRATATLSPSSSARRELAREKRSSPALRSSPVPSPRTFQRAESTRSNLLGSKWNWSAMEGDAGHSAQATSTDRTLREASVGSSKATPKRSHLFYGQDQDLAEDEVTSKEMRHHTAREGSSNRRWRLSEESVIDLTGDN</sequence>
<feature type="region of interest" description="Disordered" evidence="3">
    <location>
        <begin position="522"/>
        <end position="770"/>
    </location>
</feature>
<dbReference type="SMART" id="SM00485">
    <property type="entry name" value="XPGN"/>
    <property type="match status" value="1"/>
</dbReference>
<feature type="compositionally biased region" description="Basic and acidic residues" evidence="3">
    <location>
        <begin position="1014"/>
        <end position="1027"/>
    </location>
</feature>
<dbReference type="SUPFAM" id="SSF88723">
    <property type="entry name" value="PIN domain-like"/>
    <property type="match status" value="1"/>
</dbReference>
<feature type="compositionally biased region" description="Polar residues" evidence="3">
    <location>
        <begin position="593"/>
        <end position="622"/>
    </location>
</feature>
<dbReference type="InterPro" id="IPR006085">
    <property type="entry name" value="XPG_DNA_repair_N"/>
</dbReference>
<feature type="compositionally biased region" description="Polar residues" evidence="3">
    <location>
        <begin position="522"/>
        <end position="533"/>
    </location>
</feature>
<dbReference type="GO" id="GO:0008821">
    <property type="term" value="F:crossover junction DNA endonuclease activity"/>
    <property type="evidence" value="ECO:0007669"/>
    <property type="project" value="InterPro"/>
</dbReference>
<dbReference type="Pfam" id="PF00752">
    <property type="entry name" value="XPG_N"/>
    <property type="match status" value="1"/>
</dbReference>
<evidence type="ECO:0000256" key="1">
    <source>
        <dbReference type="ARBA" id="ARBA00022722"/>
    </source>
</evidence>
<proteinExistence type="predicted"/>
<organism evidence="6 7">
    <name type="scientific">Neurospora crassa (strain ATCC 24698 / 74-OR23-1A / CBS 708.71 / DSM 1257 / FGSC 987)</name>
    <dbReference type="NCBI Taxonomy" id="367110"/>
    <lineage>
        <taxon>Eukaryota</taxon>
        <taxon>Fungi</taxon>
        <taxon>Dikarya</taxon>
        <taxon>Ascomycota</taxon>
        <taxon>Pezizomycotina</taxon>
        <taxon>Sordariomycetes</taxon>
        <taxon>Sordariomycetidae</taxon>
        <taxon>Sordariales</taxon>
        <taxon>Sordariaceae</taxon>
        <taxon>Neurospora</taxon>
    </lineage>
</organism>
<evidence type="ECO:0000313" key="7">
    <source>
        <dbReference type="Proteomes" id="UP000001805"/>
    </source>
</evidence>
<feature type="compositionally biased region" description="Polar residues" evidence="3">
    <location>
        <begin position="935"/>
        <end position="944"/>
    </location>
</feature>
<dbReference type="GO" id="GO:0006281">
    <property type="term" value="P:DNA repair"/>
    <property type="evidence" value="ECO:0007669"/>
    <property type="project" value="UniProtKB-ARBA"/>
</dbReference>
<dbReference type="InterPro" id="IPR037316">
    <property type="entry name" value="Yen1_H3TH"/>
</dbReference>